<dbReference type="NCBIfam" id="TIGR02522">
    <property type="entry name" value="pilus_cpaD"/>
    <property type="match status" value="1"/>
</dbReference>
<reference evidence="2" key="2">
    <citation type="submission" date="2020-09" db="EMBL/GenBank/DDBJ databases">
        <authorList>
            <person name="Sun Q."/>
            <person name="Zhou Y."/>
        </authorList>
    </citation>
    <scope>NUCLEOTIDE SEQUENCE</scope>
    <source>
        <strain evidence="2">CGMCC 1.15082</strain>
    </source>
</reference>
<comment type="caution">
    <text evidence="2">The sequence shown here is derived from an EMBL/GenBank/DDBJ whole genome shotgun (WGS) entry which is preliminary data.</text>
</comment>
<evidence type="ECO:0000256" key="1">
    <source>
        <dbReference type="SAM" id="MobiDB-lite"/>
    </source>
</evidence>
<dbReference type="Pfam" id="PF09476">
    <property type="entry name" value="Pilus_CpaD"/>
    <property type="match status" value="1"/>
</dbReference>
<dbReference type="Proteomes" id="UP000646478">
    <property type="component" value="Unassembled WGS sequence"/>
</dbReference>
<dbReference type="EMBL" id="BMHH01000005">
    <property type="protein sequence ID" value="GGA89370.1"/>
    <property type="molecule type" value="Genomic_DNA"/>
</dbReference>
<dbReference type="RefSeq" id="WP_236016096.1">
    <property type="nucleotide sequence ID" value="NZ_BMHH01000005.1"/>
</dbReference>
<evidence type="ECO:0000313" key="2">
    <source>
        <dbReference type="EMBL" id="GGA89370.1"/>
    </source>
</evidence>
<name>A0A916S945_9HYPH</name>
<keyword evidence="3" id="KW-1185">Reference proteome</keyword>
<accession>A0A916S945</accession>
<organism evidence="2 3">
    <name type="scientific">Brucella endophytica</name>
    <dbReference type="NCBI Taxonomy" id="1963359"/>
    <lineage>
        <taxon>Bacteria</taxon>
        <taxon>Pseudomonadati</taxon>
        <taxon>Pseudomonadota</taxon>
        <taxon>Alphaproteobacteria</taxon>
        <taxon>Hyphomicrobiales</taxon>
        <taxon>Brucellaceae</taxon>
        <taxon>Brucella/Ochrobactrum group</taxon>
        <taxon>Brucella</taxon>
    </lineage>
</organism>
<feature type="compositionally biased region" description="Low complexity" evidence="1">
    <location>
        <begin position="221"/>
        <end position="237"/>
    </location>
</feature>
<gene>
    <name evidence="2" type="primary">cpaD</name>
    <name evidence="2" type="ORF">GCM10011491_16550</name>
</gene>
<evidence type="ECO:0000313" key="3">
    <source>
        <dbReference type="Proteomes" id="UP000646478"/>
    </source>
</evidence>
<dbReference type="PROSITE" id="PS51257">
    <property type="entry name" value="PROKAR_LIPOPROTEIN"/>
    <property type="match status" value="1"/>
</dbReference>
<dbReference type="AlphaFoldDB" id="A0A916S945"/>
<dbReference type="InterPro" id="IPR013361">
    <property type="entry name" value="Pilus_CpaD"/>
</dbReference>
<dbReference type="InterPro" id="IPR019027">
    <property type="entry name" value="Pilus_biogenesis_CpaD-related"/>
</dbReference>
<protein>
    <submittedName>
        <fullName evidence="2">Pilus assembly protein CpaD</fullName>
    </submittedName>
</protein>
<sequence length="237" mass="25606">MPNRPGRVEGGERPRRFTGRTALITAALILSGCVSQPMTVGSIPDDYRTNHPITIAEREQVVDIPVRHGDIRLSATQRSIVQNALLNYRANGSGMVYIMLPSGSYNEAAAYRISTEIANVLRKGGVRPSNIATETYKVASPDVAPVRITYYAMTAAAGPCGRWPDDLLNTVENKHYANFGCASQNNLAAQIANPADLLGPRAPGEVDAARRGKVIGDYQESSQSSGSVWQGSREVEY</sequence>
<proteinExistence type="predicted"/>
<feature type="region of interest" description="Disordered" evidence="1">
    <location>
        <begin position="216"/>
        <end position="237"/>
    </location>
</feature>
<reference evidence="2" key="1">
    <citation type="journal article" date="2014" name="Int. J. Syst. Evol. Microbiol.">
        <title>Complete genome sequence of Corynebacterium casei LMG S-19264T (=DSM 44701T), isolated from a smear-ripened cheese.</title>
        <authorList>
            <consortium name="US DOE Joint Genome Institute (JGI-PGF)"/>
            <person name="Walter F."/>
            <person name="Albersmeier A."/>
            <person name="Kalinowski J."/>
            <person name="Ruckert C."/>
        </authorList>
    </citation>
    <scope>NUCLEOTIDE SEQUENCE</scope>
    <source>
        <strain evidence="2">CGMCC 1.15082</strain>
    </source>
</reference>